<feature type="region of interest" description="Disordered" evidence="1">
    <location>
        <begin position="184"/>
        <end position="205"/>
    </location>
</feature>
<reference evidence="4" key="1">
    <citation type="submission" date="2017-09" db="EMBL/GenBank/DDBJ databases">
        <authorList>
            <person name="Varghese N."/>
            <person name="Submissions S."/>
        </authorList>
    </citation>
    <scope>NUCLEOTIDE SEQUENCE [LARGE SCALE GENOMIC DNA]</scope>
    <source>
        <strain evidence="4">CGMCC 4.6857</strain>
    </source>
</reference>
<gene>
    <name evidence="3" type="ORF">SAMN05421748_14533</name>
</gene>
<dbReference type="InterPro" id="IPR050765">
    <property type="entry name" value="Riboflavin_Biosynth_HTPR"/>
</dbReference>
<dbReference type="GO" id="GO:0009231">
    <property type="term" value="P:riboflavin biosynthetic process"/>
    <property type="evidence" value="ECO:0007669"/>
    <property type="project" value="InterPro"/>
</dbReference>
<keyword evidence="4" id="KW-1185">Reference proteome</keyword>
<evidence type="ECO:0000313" key="3">
    <source>
        <dbReference type="EMBL" id="SNY73133.1"/>
    </source>
</evidence>
<accession>A0A285KLP0</accession>
<dbReference type="RefSeq" id="WP_097328923.1">
    <property type="nucleotide sequence ID" value="NZ_OBDY01000045.1"/>
</dbReference>
<dbReference type="InterPro" id="IPR002734">
    <property type="entry name" value="RibDG_C"/>
</dbReference>
<dbReference type="AlphaFoldDB" id="A0A285KLP0"/>
<dbReference type="PANTHER" id="PTHR38011">
    <property type="entry name" value="DIHYDROFOLATE REDUCTASE FAMILY PROTEIN (AFU_ORTHOLOGUE AFUA_8G06820)"/>
    <property type="match status" value="1"/>
</dbReference>
<proteinExistence type="predicted"/>
<dbReference type="Gene3D" id="3.40.430.10">
    <property type="entry name" value="Dihydrofolate Reductase, subunit A"/>
    <property type="match status" value="1"/>
</dbReference>
<feature type="domain" description="Bacterial bifunctional deaminase-reductase C-terminal" evidence="2">
    <location>
        <begin position="5"/>
        <end position="171"/>
    </location>
</feature>
<protein>
    <submittedName>
        <fullName evidence="3">Dihydrofolate reductase</fullName>
    </submittedName>
</protein>
<evidence type="ECO:0000256" key="1">
    <source>
        <dbReference type="SAM" id="MobiDB-lite"/>
    </source>
</evidence>
<dbReference type="Proteomes" id="UP000219612">
    <property type="component" value="Unassembled WGS sequence"/>
</dbReference>
<dbReference type="OrthoDB" id="3471498at2"/>
<dbReference type="SUPFAM" id="SSF53597">
    <property type="entry name" value="Dihydrofolate reductase-like"/>
    <property type="match status" value="1"/>
</dbReference>
<evidence type="ECO:0000313" key="4">
    <source>
        <dbReference type="Proteomes" id="UP000219612"/>
    </source>
</evidence>
<organism evidence="3 4">
    <name type="scientific">Paractinoplanes atraurantiacus</name>
    <dbReference type="NCBI Taxonomy" id="1036182"/>
    <lineage>
        <taxon>Bacteria</taxon>
        <taxon>Bacillati</taxon>
        <taxon>Actinomycetota</taxon>
        <taxon>Actinomycetes</taxon>
        <taxon>Micromonosporales</taxon>
        <taxon>Micromonosporaceae</taxon>
        <taxon>Paractinoplanes</taxon>
    </lineage>
</organism>
<evidence type="ECO:0000259" key="2">
    <source>
        <dbReference type="Pfam" id="PF01872"/>
    </source>
</evidence>
<dbReference type="GO" id="GO:0008703">
    <property type="term" value="F:5-amino-6-(5-phosphoribosylamino)uracil reductase activity"/>
    <property type="evidence" value="ECO:0007669"/>
    <property type="project" value="InterPro"/>
</dbReference>
<dbReference type="InterPro" id="IPR024072">
    <property type="entry name" value="DHFR-like_dom_sf"/>
</dbReference>
<name>A0A285KLP0_9ACTN</name>
<dbReference type="Pfam" id="PF01872">
    <property type="entry name" value="RibD_C"/>
    <property type="match status" value="1"/>
</dbReference>
<sequence>MRPLRYSINVTLDGCVHHEAGVAPDEESMRYWTEEMGRADALLFGRVTYGMMESAWRRPDTGPWPDWMDEWEIPFAETIDAAKKYVVSSTLTEVDWNAELVRGDLGPAVQRLKQEPGAGLFVGGVTLPLALADLGLIDEYEFLVQPVLAGHGPTLLAGLRERIQLELVDRHEFRSGAFALRYRPRRDSSEPDAGPELSGVAEVQG</sequence>
<dbReference type="EMBL" id="OBDY01000045">
    <property type="protein sequence ID" value="SNY73133.1"/>
    <property type="molecule type" value="Genomic_DNA"/>
</dbReference>
<dbReference type="PANTHER" id="PTHR38011:SF2">
    <property type="entry name" value="BIFUNCTIONAL DEAMINASE-REDUCTASE DOMAIN PROTEIN"/>
    <property type="match status" value="1"/>
</dbReference>